<dbReference type="EMBL" id="VCPD01000002">
    <property type="protein sequence ID" value="TMV08646.1"/>
    <property type="molecule type" value="Genomic_DNA"/>
</dbReference>
<name>A0ABY2X083_9RHOB</name>
<organism evidence="1 2">
    <name type="scientific">Ruegeria sediminis</name>
    <dbReference type="NCBI Taxonomy" id="2583820"/>
    <lineage>
        <taxon>Bacteria</taxon>
        <taxon>Pseudomonadati</taxon>
        <taxon>Pseudomonadota</taxon>
        <taxon>Alphaproteobacteria</taxon>
        <taxon>Rhodobacterales</taxon>
        <taxon>Roseobacteraceae</taxon>
        <taxon>Ruegeria</taxon>
    </lineage>
</organism>
<keyword evidence="2" id="KW-1185">Reference proteome</keyword>
<accession>A0ABY2X083</accession>
<gene>
    <name evidence="1" type="ORF">FGK63_05860</name>
</gene>
<evidence type="ECO:0000313" key="1">
    <source>
        <dbReference type="EMBL" id="TMV08646.1"/>
    </source>
</evidence>
<sequence length="155" mass="17022">MKTVIRTTLLALCLGSCGPLSLYYQEGASVSRMQAETTDCQVKALRDAPVANQVRQTAPIYYPGRTICNNAGQCYTTPGWWDPGRIYSVDVNQSLRNQVEAQCMAAKGFRPVSLPPCKQNVKSRVPAQRTTKLPPLSGGSCYVRFDDGTFQIITP</sequence>
<evidence type="ECO:0000313" key="2">
    <source>
        <dbReference type="Proteomes" id="UP001193035"/>
    </source>
</evidence>
<comment type="caution">
    <text evidence="1">The sequence shown here is derived from an EMBL/GenBank/DDBJ whole genome shotgun (WGS) entry which is preliminary data.</text>
</comment>
<dbReference type="RefSeq" id="WP_138840674.1">
    <property type="nucleotide sequence ID" value="NZ_VCPD01000002.1"/>
</dbReference>
<evidence type="ECO:0008006" key="3">
    <source>
        <dbReference type="Google" id="ProtNLM"/>
    </source>
</evidence>
<dbReference type="Proteomes" id="UP001193035">
    <property type="component" value="Unassembled WGS sequence"/>
</dbReference>
<reference evidence="1 2" key="1">
    <citation type="submission" date="2019-05" db="EMBL/GenBank/DDBJ databases">
        <title>Ruegeria sp. nov., isolated from tidal flat.</title>
        <authorList>
            <person name="Kim W."/>
        </authorList>
    </citation>
    <scope>NUCLEOTIDE SEQUENCE [LARGE SCALE GENOMIC DNA]</scope>
    <source>
        <strain evidence="1 2">CAU 1488</strain>
    </source>
</reference>
<protein>
    <recommendedName>
        <fullName evidence="3">Lipoprotein</fullName>
    </recommendedName>
</protein>
<proteinExistence type="predicted"/>